<dbReference type="Gene3D" id="3.40.640.10">
    <property type="entry name" value="Type I PLP-dependent aspartate aminotransferase-like (Major domain)"/>
    <property type="match status" value="1"/>
</dbReference>
<keyword evidence="2" id="KW-0663">Pyridoxal phosphate</keyword>
<dbReference type="InterPro" id="IPR015424">
    <property type="entry name" value="PyrdxlP-dep_Trfase"/>
</dbReference>
<dbReference type="EMBL" id="UOEI01000392">
    <property type="protein sequence ID" value="VAW04313.1"/>
    <property type="molecule type" value="Genomic_DNA"/>
</dbReference>
<organism evidence="3">
    <name type="scientific">hydrothermal vent metagenome</name>
    <dbReference type="NCBI Taxonomy" id="652676"/>
    <lineage>
        <taxon>unclassified sequences</taxon>
        <taxon>metagenomes</taxon>
        <taxon>ecological metagenomes</taxon>
    </lineage>
</organism>
<evidence type="ECO:0000256" key="2">
    <source>
        <dbReference type="ARBA" id="ARBA00022898"/>
    </source>
</evidence>
<keyword evidence="3" id="KW-0032">Aminotransferase</keyword>
<accession>A0A3B0SJD2</accession>
<dbReference type="SUPFAM" id="SSF53383">
    <property type="entry name" value="PLP-dependent transferases"/>
    <property type="match status" value="1"/>
</dbReference>
<dbReference type="InterPro" id="IPR015422">
    <property type="entry name" value="PyrdxlP-dep_Trfase_small"/>
</dbReference>
<gene>
    <name evidence="3" type="ORF">MNBD_ACTINO01-2439</name>
</gene>
<dbReference type="GO" id="GO:0042286">
    <property type="term" value="F:glutamate-1-semialdehyde 2,1-aminomutase activity"/>
    <property type="evidence" value="ECO:0007669"/>
    <property type="project" value="UniProtKB-EC"/>
</dbReference>
<dbReference type="InterPro" id="IPR005814">
    <property type="entry name" value="Aminotrans_3"/>
</dbReference>
<keyword evidence="3" id="KW-0808">Transferase</keyword>
<dbReference type="PANTHER" id="PTHR43713">
    <property type="entry name" value="GLUTAMATE-1-SEMIALDEHYDE 2,1-AMINOMUTASE"/>
    <property type="match status" value="1"/>
</dbReference>
<evidence type="ECO:0000313" key="3">
    <source>
        <dbReference type="EMBL" id="VAW04313.1"/>
    </source>
</evidence>
<dbReference type="GO" id="GO:0030170">
    <property type="term" value="F:pyridoxal phosphate binding"/>
    <property type="evidence" value="ECO:0007669"/>
    <property type="project" value="InterPro"/>
</dbReference>
<dbReference type="PANTHER" id="PTHR43713:SF3">
    <property type="entry name" value="GLUTAMATE-1-SEMIALDEHYDE 2,1-AMINOMUTASE 1, CHLOROPLASTIC-RELATED"/>
    <property type="match status" value="1"/>
</dbReference>
<name>A0A3B0SJD2_9ZZZZ</name>
<protein>
    <submittedName>
        <fullName evidence="3">Hypothetical, similar to Glutamate-1-semialdehyde aminotransferase</fullName>
        <ecNumber evidence="3">5.4.3.8</ecNumber>
    </submittedName>
</protein>
<dbReference type="EC" id="5.4.3.8" evidence="3"/>
<reference evidence="3" key="1">
    <citation type="submission" date="2018-06" db="EMBL/GenBank/DDBJ databases">
        <authorList>
            <person name="Zhirakovskaya E."/>
        </authorList>
    </citation>
    <scope>NUCLEOTIDE SEQUENCE</scope>
</reference>
<proteinExistence type="predicted"/>
<dbReference type="InterPro" id="IPR015421">
    <property type="entry name" value="PyrdxlP-dep_Trfase_major"/>
</dbReference>
<dbReference type="AlphaFoldDB" id="A0A3B0SJD2"/>
<sequence>RVGLSPAEPAFVTALREWTEADGSLLVFDEVITFRSEYGGAQTWYGERPDLTAMGKVIGGGFPAGAIAGRSDVMNVMDPLAENVLFPHSGTFSANPITMTAGLVAMTLFDADAVERVNTLATRAIEGITEAITARGATACVTGGGSMFRVHLKAQPPRNYREAYADAQETARRLALVEYLLGRGFIMINTCSATISTPMGNDEIDALVEAVADGLERYATT</sequence>
<dbReference type="GO" id="GO:0008483">
    <property type="term" value="F:transaminase activity"/>
    <property type="evidence" value="ECO:0007669"/>
    <property type="project" value="UniProtKB-KW"/>
</dbReference>
<feature type="non-terminal residue" evidence="3">
    <location>
        <position position="1"/>
    </location>
</feature>
<evidence type="ECO:0000256" key="1">
    <source>
        <dbReference type="ARBA" id="ARBA00001933"/>
    </source>
</evidence>
<dbReference type="Gene3D" id="3.90.1150.10">
    <property type="entry name" value="Aspartate Aminotransferase, domain 1"/>
    <property type="match status" value="1"/>
</dbReference>
<comment type="cofactor">
    <cofactor evidence="1">
        <name>pyridoxal 5'-phosphate</name>
        <dbReference type="ChEBI" id="CHEBI:597326"/>
    </cofactor>
</comment>
<keyword evidence="3" id="KW-0413">Isomerase</keyword>
<dbReference type="Pfam" id="PF00202">
    <property type="entry name" value="Aminotran_3"/>
    <property type="match status" value="1"/>
</dbReference>